<feature type="compositionally biased region" description="Basic and acidic residues" evidence="1">
    <location>
        <begin position="51"/>
        <end position="61"/>
    </location>
</feature>
<feature type="region of interest" description="Disordered" evidence="1">
    <location>
        <begin position="21"/>
        <end position="76"/>
    </location>
</feature>
<protein>
    <submittedName>
        <fullName evidence="2">Uncharacterized protein</fullName>
    </submittedName>
</protein>
<evidence type="ECO:0000313" key="2">
    <source>
        <dbReference type="EMBL" id="GAA4081153.1"/>
    </source>
</evidence>
<accession>A0ABP7W4W9</accession>
<evidence type="ECO:0000256" key="1">
    <source>
        <dbReference type="SAM" id="MobiDB-lite"/>
    </source>
</evidence>
<comment type="caution">
    <text evidence="2">The sequence shown here is derived from an EMBL/GenBank/DDBJ whole genome shotgun (WGS) entry which is preliminary data.</text>
</comment>
<reference evidence="3" key="1">
    <citation type="journal article" date="2019" name="Int. J. Syst. Evol. Microbiol.">
        <title>The Global Catalogue of Microorganisms (GCM) 10K type strain sequencing project: providing services to taxonomists for standard genome sequencing and annotation.</title>
        <authorList>
            <consortium name="The Broad Institute Genomics Platform"/>
            <consortium name="The Broad Institute Genome Sequencing Center for Infectious Disease"/>
            <person name="Wu L."/>
            <person name="Ma J."/>
        </authorList>
    </citation>
    <scope>NUCLEOTIDE SEQUENCE [LARGE SCALE GENOMIC DNA]</scope>
    <source>
        <strain evidence="3">JCM 16702</strain>
    </source>
</reference>
<organism evidence="2 3">
    <name type="scientific">Actinomadura miaoliensis</name>
    <dbReference type="NCBI Taxonomy" id="430685"/>
    <lineage>
        <taxon>Bacteria</taxon>
        <taxon>Bacillati</taxon>
        <taxon>Actinomycetota</taxon>
        <taxon>Actinomycetes</taxon>
        <taxon>Streptosporangiales</taxon>
        <taxon>Thermomonosporaceae</taxon>
        <taxon>Actinomadura</taxon>
    </lineage>
</organism>
<dbReference type="EMBL" id="BAAAZG010000029">
    <property type="protein sequence ID" value="GAA4081153.1"/>
    <property type="molecule type" value="Genomic_DNA"/>
</dbReference>
<sequence length="155" mass="15805">MTGQLLVRLSGQGAHLVDVDVPGGGVDEPGQHGQPGRLATRGGRADLGQDLFDRRRARDGGEPSDEGGVALGHGAFVQRGPHVVQGGLGRDGGVARQRRVEAVEGECGFGEPSQIGVAGTAPRRHGVPHRVGRGNGLVEGRLGVVQQPPGIAVTG</sequence>
<dbReference type="Proteomes" id="UP001500683">
    <property type="component" value="Unassembled WGS sequence"/>
</dbReference>
<name>A0ABP7W4W9_9ACTN</name>
<evidence type="ECO:0000313" key="3">
    <source>
        <dbReference type="Proteomes" id="UP001500683"/>
    </source>
</evidence>
<keyword evidence="3" id="KW-1185">Reference proteome</keyword>
<gene>
    <name evidence="2" type="ORF">GCM10022214_44850</name>
</gene>
<proteinExistence type="predicted"/>